<sequence>MAASEIAMAASAVTTTATQLPAVNGWTLVLSSAVVSAVVNGAFNWWNARAALRHEKSKLAEQRAPAQLDAALMLEAFAKQALGYFDHVQATLFDWHVRHDPDRHGEALEQLDKWVPLTFDESLAKDWATLPIGILSACRELPLSLAESDRWTRAMAKEDHVDFDDACKLDGQRAILYGLLAGELANQIRSGINVPASPLATASLNRLQGEFEKLKNIYVSSAGKIELIPDLRTRLQRERPDVPNPFPPAPPKALELNGVA</sequence>
<feature type="region of interest" description="Disordered" evidence="1">
    <location>
        <begin position="238"/>
        <end position="260"/>
    </location>
</feature>
<proteinExistence type="predicted"/>
<evidence type="ECO:0000313" key="2">
    <source>
        <dbReference type="EMBL" id="KVV43470.1"/>
    </source>
</evidence>
<evidence type="ECO:0000256" key="1">
    <source>
        <dbReference type="SAM" id="MobiDB-lite"/>
    </source>
</evidence>
<dbReference type="AlphaFoldDB" id="A0A119DRI3"/>
<protein>
    <submittedName>
        <fullName evidence="2">Uncharacterized protein</fullName>
    </submittedName>
</protein>
<organism evidence="2 3">
    <name type="scientific">Burkholderia territorii</name>
    <dbReference type="NCBI Taxonomy" id="1503055"/>
    <lineage>
        <taxon>Bacteria</taxon>
        <taxon>Pseudomonadati</taxon>
        <taxon>Pseudomonadota</taxon>
        <taxon>Betaproteobacteria</taxon>
        <taxon>Burkholderiales</taxon>
        <taxon>Burkholderiaceae</taxon>
        <taxon>Burkholderia</taxon>
        <taxon>Burkholderia cepacia complex</taxon>
    </lineage>
</organism>
<name>A0A119DRI3_9BURK</name>
<gene>
    <name evidence="2" type="ORF">WT27_09925</name>
</gene>
<dbReference type="Proteomes" id="UP000062317">
    <property type="component" value="Unassembled WGS sequence"/>
</dbReference>
<reference evidence="2 3" key="1">
    <citation type="submission" date="2015-11" db="EMBL/GenBank/DDBJ databases">
        <title>Expanding the genomic diversity of Burkholderia species for the development of highly accurate diagnostics.</title>
        <authorList>
            <person name="Sahl J."/>
            <person name="Keim P."/>
            <person name="Wagner D."/>
        </authorList>
    </citation>
    <scope>NUCLEOTIDE SEQUENCE [LARGE SCALE GENOMIC DNA]</scope>
    <source>
        <strain evidence="2 3">MSMB1301WGS</strain>
    </source>
</reference>
<evidence type="ECO:0000313" key="3">
    <source>
        <dbReference type="Proteomes" id="UP000062317"/>
    </source>
</evidence>
<dbReference type="RefSeq" id="WP_060107559.1">
    <property type="nucleotide sequence ID" value="NZ_LPEQ01000100.1"/>
</dbReference>
<feature type="compositionally biased region" description="Pro residues" evidence="1">
    <location>
        <begin position="242"/>
        <end position="251"/>
    </location>
</feature>
<comment type="caution">
    <text evidence="2">The sequence shown here is derived from an EMBL/GenBank/DDBJ whole genome shotgun (WGS) entry which is preliminary data.</text>
</comment>
<accession>A0A119DRI3</accession>
<dbReference type="EMBL" id="LPEQ01000100">
    <property type="protein sequence ID" value="KVV43470.1"/>
    <property type="molecule type" value="Genomic_DNA"/>
</dbReference>
<keyword evidence="3" id="KW-1185">Reference proteome</keyword>